<dbReference type="EC" id="2.3.1.-" evidence="4"/>
<dbReference type="CDD" id="cd04301">
    <property type="entry name" value="NAT_SF"/>
    <property type="match status" value="1"/>
</dbReference>
<dbReference type="RefSeq" id="WP_344988930.1">
    <property type="nucleotide sequence ID" value="NZ_BAABCD010000006.1"/>
</dbReference>
<dbReference type="InterPro" id="IPR000182">
    <property type="entry name" value="GNAT_dom"/>
</dbReference>
<name>A0ABV9PNQ0_9ACTN</name>
<evidence type="ECO:0000256" key="1">
    <source>
        <dbReference type="ARBA" id="ARBA00022679"/>
    </source>
</evidence>
<dbReference type="Pfam" id="PF00583">
    <property type="entry name" value="Acetyltransf_1"/>
    <property type="match status" value="1"/>
</dbReference>
<dbReference type="PROSITE" id="PS51186">
    <property type="entry name" value="GNAT"/>
    <property type="match status" value="1"/>
</dbReference>
<organism evidence="4 5">
    <name type="scientific">Dietzia aurantiaca</name>
    <dbReference type="NCBI Taxonomy" id="983873"/>
    <lineage>
        <taxon>Bacteria</taxon>
        <taxon>Bacillati</taxon>
        <taxon>Actinomycetota</taxon>
        <taxon>Actinomycetes</taxon>
        <taxon>Mycobacteriales</taxon>
        <taxon>Dietziaceae</taxon>
        <taxon>Dietzia</taxon>
    </lineage>
</organism>
<dbReference type="PANTHER" id="PTHR43800">
    <property type="entry name" value="PEPTIDYL-LYSINE N-ACETYLTRANSFERASE YJAB"/>
    <property type="match status" value="1"/>
</dbReference>
<dbReference type="Proteomes" id="UP001595836">
    <property type="component" value="Unassembled WGS sequence"/>
</dbReference>
<feature type="domain" description="N-acetyltransferase" evidence="3">
    <location>
        <begin position="11"/>
        <end position="154"/>
    </location>
</feature>
<sequence>MPRPASAADVPRLHEIEVSAGEMFREIAMDPIARDAPPTSEAYLDAVARGHVWVVDDDDPTITRVPVGYLWAFAMDSALHIEQLSVAATHARRGVGRLLIDHLAEIALDDGAHALTLTTFARVPWNAPYYERIGFRVLPESEWTEGLHAVRRAEAAHGLDAWPRVCMRRDL</sequence>
<evidence type="ECO:0000313" key="5">
    <source>
        <dbReference type="Proteomes" id="UP001595836"/>
    </source>
</evidence>
<dbReference type="Gene3D" id="3.40.630.30">
    <property type="match status" value="1"/>
</dbReference>
<dbReference type="EMBL" id="JBHSHP010000009">
    <property type="protein sequence ID" value="MFC4754054.1"/>
    <property type="molecule type" value="Genomic_DNA"/>
</dbReference>
<evidence type="ECO:0000259" key="3">
    <source>
        <dbReference type="PROSITE" id="PS51186"/>
    </source>
</evidence>
<accession>A0ABV9PNQ0</accession>
<keyword evidence="5" id="KW-1185">Reference proteome</keyword>
<dbReference type="SUPFAM" id="SSF55729">
    <property type="entry name" value="Acyl-CoA N-acyltransferases (Nat)"/>
    <property type="match status" value="1"/>
</dbReference>
<evidence type="ECO:0000256" key="2">
    <source>
        <dbReference type="ARBA" id="ARBA00023315"/>
    </source>
</evidence>
<keyword evidence="1 4" id="KW-0808">Transferase</keyword>
<gene>
    <name evidence="4" type="ORF">ACFO7U_04560</name>
</gene>
<comment type="caution">
    <text evidence="4">The sequence shown here is derived from an EMBL/GenBank/DDBJ whole genome shotgun (WGS) entry which is preliminary data.</text>
</comment>
<dbReference type="GO" id="GO:0016746">
    <property type="term" value="F:acyltransferase activity"/>
    <property type="evidence" value="ECO:0007669"/>
    <property type="project" value="UniProtKB-KW"/>
</dbReference>
<reference evidence="5" key="1">
    <citation type="journal article" date="2019" name="Int. J. Syst. Evol. Microbiol.">
        <title>The Global Catalogue of Microorganisms (GCM) 10K type strain sequencing project: providing services to taxonomists for standard genome sequencing and annotation.</title>
        <authorList>
            <consortium name="The Broad Institute Genomics Platform"/>
            <consortium name="The Broad Institute Genome Sequencing Center for Infectious Disease"/>
            <person name="Wu L."/>
            <person name="Ma J."/>
        </authorList>
    </citation>
    <scope>NUCLEOTIDE SEQUENCE [LARGE SCALE GENOMIC DNA]</scope>
    <source>
        <strain evidence="5">JCM 11882</strain>
    </source>
</reference>
<dbReference type="PANTHER" id="PTHR43800:SF1">
    <property type="entry name" value="PEPTIDYL-LYSINE N-ACETYLTRANSFERASE YJAB"/>
    <property type="match status" value="1"/>
</dbReference>
<protein>
    <submittedName>
        <fullName evidence="4">GNAT family N-acetyltransferase</fullName>
        <ecNumber evidence="4">2.3.1.-</ecNumber>
    </submittedName>
</protein>
<proteinExistence type="predicted"/>
<keyword evidence="2 4" id="KW-0012">Acyltransferase</keyword>
<dbReference type="InterPro" id="IPR016181">
    <property type="entry name" value="Acyl_CoA_acyltransferase"/>
</dbReference>
<evidence type="ECO:0000313" key="4">
    <source>
        <dbReference type="EMBL" id="MFC4754054.1"/>
    </source>
</evidence>